<evidence type="ECO:0000313" key="7">
    <source>
        <dbReference type="Proteomes" id="UP000326062"/>
    </source>
</evidence>
<evidence type="ECO:0000256" key="1">
    <source>
        <dbReference type="ARBA" id="ARBA00008535"/>
    </source>
</evidence>
<dbReference type="InterPro" id="IPR003593">
    <property type="entry name" value="AAA+_ATPase"/>
</dbReference>
<reference evidence="6 7" key="1">
    <citation type="submission" date="2019-06" db="EMBL/GenBank/DDBJ databases">
        <title>Discovery of a novel chromosome fission-fusion reversal in muntjac.</title>
        <authorList>
            <person name="Mudd A.B."/>
            <person name="Bredeson J.V."/>
            <person name="Baum R."/>
            <person name="Hockemeyer D."/>
            <person name="Rokhsar D.S."/>
        </authorList>
    </citation>
    <scope>NUCLEOTIDE SEQUENCE [LARGE SCALE GENOMIC DNA]</scope>
    <source>
        <strain evidence="6">UCam_UCB_Mr</strain>
        <tissue evidence="6">Fibroblast cell line</tissue>
    </source>
</reference>
<evidence type="ECO:0000256" key="4">
    <source>
        <dbReference type="SAM" id="Coils"/>
    </source>
</evidence>
<feature type="coiled-coil region" evidence="4">
    <location>
        <begin position="665"/>
        <end position="692"/>
    </location>
</feature>
<dbReference type="AlphaFoldDB" id="A0A5N3XNM7"/>
<keyword evidence="2" id="KW-0547">Nucleotide-binding</keyword>
<feature type="domain" description="AIG1-type G" evidence="5">
    <location>
        <begin position="6"/>
        <end position="207"/>
    </location>
</feature>
<name>A0A5N3XNM7_MUNRE</name>
<keyword evidence="4" id="KW-0175">Coiled coil</keyword>
<sequence length="718" mass="81215">MASAKDNALRIMLVRTMGSGKSATANTILGDQVFGSKIAAQFVTKSCQEKSQKWKGRDLLIIDTPGLFDTKESQNTILSEIKEYLFTSHRGLHAIILVLQPGGYTQEEQQTVALIKNLFGEAAMKYMIILFTHKEELEDKSLRDYVRKGGKLQSLMKECGGRYCVFSNRTGQAKKEAQVQELLELIDKMVQNNRGAYFPNAAHKGTELTRPHSTADAQDNALRIVLVGKTGSGKSATANAILGEKVFDSRTAPVAVTKTCQKASRKWKGRELLVVDTPGLFDTERTQDKTCKEISQCVLASCPGPHAFILVLKLGRYTQEEQETVALVKNLFGKAAMKYMIILFTRRDELGDQSLSDFLKHADVNLRSLLQECGDRRYAISNSGNTEQAEKEAQVQELLELIDKMVQNNRGAYFPNAAHKGTEVREREEEYKTLRIVLVGKTGSGKSATANTILGEKVFESRIAAHAVTKTCQKACREWKGRELLVVDTPGLFDTKENLNTTCREISRCVLASCPGPHAIVLVLRLGRYTQEEQQTVALVKALFGEAAMNYMIILFTRKEELEDQSLRDFLESADGNLRSLIKECGDRYCAFDNSRHTHQAEKEAQVQELVKLIENTVQDNQGAYFSDDIYKNTAERLRRQEEVLKKIYDDQLKMDIQKVEMESAQACKKMMQEKERLIKLLKMEYEEKLRHAREEAQNSIFNGNMNFPSRIFRWFKK</sequence>
<dbReference type="PANTHER" id="PTHR10903:SF170">
    <property type="entry name" value="GTPASE IMAP FAMILY MEMBER 7"/>
    <property type="match status" value="1"/>
</dbReference>
<evidence type="ECO:0000259" key="5">
    <source>
        <dbReference type="PROSITE" id="PS51720"/>
    </source>
</evidence>
<evidence type="ECO:0000256" key="2">
    <source>
        <dbReference type="ARBA" id="ARBA00022741"/>
    </source>
</evidence>
<dbReference type="Proteomes" id="UP000326062">
    <property type="component" value="Chromosome 6"/>
</dbReference>
<comment type="similarity">
    <text evidence="1">Belongs to the TRAFAC class TrmE-Era-EngA-EngB-Septin-like GTPase superfamily. AIG1/Toc34/Toc159-like paraseptin GTPase family. IAN subfamily.</text>
</comment>
<feature type="domain" description="AIG1-type G" evidence="5">
    <location>
        <begin position="219"/>
        <end position="423"/>
    </location>
</feature>
<gene>
    <name evidence="6" type="ORF">FD755_012169</name>
</gene>
<accession>A0A5N3XNM7</accession>
<keyword evidence="3" id="KW-0342">GTP-binding</keyword>
<organism evidence="6 7">
    <name type="scientific">Muntiacus reevesi</name>
    <name type="common">Reeves' muntjac</name>
    <name type="synonym">Cervus reevesi</name>
    <dbReference type="NCBI Taxonomy" id="9886"/>
    <lineage>
        <taxon>Eukaryota</taxon>
        <taxon>Metazoa</taxon>
        <taxon>Chordata</taxon>
        <taxon>Craniata</taxon>
        <taxon>Vertebrata</taxon>
        <taxon>Euteleostomi</taxon>
        <taxon>Mammalia</taxon>
        <taxon>Eutheria</taxon>
        <taxon>Laurasiatheria</taxon>
        <taxon>Artiodactyla</taxon>
        <taxon>Ruminantia</taxon>
        <taxon>Pecora</taxon>
        <taxon>Cervidae</taxon>
        <taxon>Muntiacinae</taxon>
        <taxon>Muntiacus</taxon>
    </lineage>
</organism>
<dbReference type="InterPro" id="IPR045058">
    <property type="entry name" value="GIMA/IAN/Toc"/>
</dbReference>
<dbReference type="PROSITE" id="PS51720">
    <property type="entry name" value="G_AIG1"/>
    <property type="match status" value="3"/>
</dbReference>
<dbReference type="InterPro" id="IPR027417">
    <property type="entry name" value="P-loop_NTPase"/>
</dbReference>
<protein>
    <recommendedName>
        <fullName evidence="5">AIG1-type G domain-containing protein</fullName>
    </recommendedName>
</protein>
<keyword evidence="7" id="KW-1185">Reference proteome</keyword>
<dbReference type="FunFam" id="3.40.50.300:FF:000366">
    <property type="entry name" value="GTPase, IMAP family member 2"/>
    <property type="match status" value="3"/>
</dbReference>
<dbReference type="SMART" id="SM00382">
    <property type="entry name" value="AAA"/>
    <property type="match status" value="2"/>
</dbReference>
<evidence type="ECO:0000256" key="3">
    <source>
        <dbReference type="ARBA" id="ARBA00023134"/>
    </source>
</evidence>
<comment type="caution">
    <text evidence="6">The sequence shown here is derived from an EMBL/GenBank/DDBJ whole genome shotgun (WGS) entry which is preliminary data.</text>
</comment>
<evidence type="ECO:0000313" key="6">
    <source>
        <dbReference type="EMBL" id="KAB0375526.1"/>
    </source>
</evidence>
<dbReference type="PANTHER" id="PTHR10903">
    <property type="entry name" value="GTPASE, IMAP FAMILY MEMBER-RELATED"/>
    <property type="match status" value="1"/>
</dbReference>
<dbReference type="InterPro" id="IPR006703">
    <property type="entry name" value="G_AIG1"/>
</dbReference>
<dbReference type="CDD" id="cd01852">
    <property type="entry name" value="AIG1"/>
    <property type="match status" value="3"/>
</dbReference>
<proteinExistence type="inferred from homology"/>
<dbReference type="EMBL" id="VCEB01000006">
    <property type="protein sequence ID" value="KAB0375526.1"/>
    <property type="molecule type" value="Genomic_DNA"/>
</dbReference>
<dbReference type="Pfam" id="PF04548">
    <property type="entry name" value="AIG1"/>
    <property type="match status" value="3"/>
</dbReference>
<dbReference type="GO" id="GO:0005525">
    <property type="term" value="F:GTP binding"/>
    <property type="evidence" value="ECO:0007669"/>
    <property type="project" value="UniProtKB-KW"/>
</dbReference>
<dbReference type="SUPFAM" id="SSF52540">
    <property type="entry name" value="P-loop containing nucleoside triphosphate hydrolases"/>
    <property type="match status" value="3"/>
</dbReference>
<feature type="domain" description="AIG1-type G" evidence="5">
    <location>
        <begin position="431"/>
        <end position="635"/>
    </location>
</feature>
<dbReference type="Gene3D" id="3.40.50.300">
    <property type="entry name" value="P-loop containing nucleotide triphosphate hydrolases"/>
    <property type="match status" value="3"/>
</dbReference>